<dbReference type="PROSITE" id="PS51755">
    <property type="entry name" value="OMPR_PHOB"/>
    <property type="match status" value="1"/>
</dbReference>
<dbReference type="PANTHER" id="PTHR48111:SF4">
    <property type="entry name" value="DNA-BINDING DUAL TRANSCRIPTIONAL REGULATOR OMPR"/>
    <property type="match status" value="1"/>
</dbReference>
<dbReference type="GO" id="GO:0032993">
    <property type="term" value="C:protein-DNA complex"/>
    <property type="evidence" value="ECO:0007669"/>
    <property type="project" value="TreeGrafter"/>
</dbReference>
<evidence type="ECO:0000256" key="3">
    <source>
        <dbReference type="ARBA" id="ARBA00023015"/>
    </source>
</evidence>
<dbReference type="EMBL" id="JAUOPB010000016">
    <property type="protein sequence ID" value="MDO6424644.1"/>
    <property type="molecule type" value="Genomic_DNA"/>
</dbReference>
<dbReference type="InterPro" id="IPR001867">
    <property type="entry name" value="OmpR/PhoB-type_DNA-bd"/>
</dbReference>
<gene>
    <name evidence="8" type="ORF">Q4521_19300</name>
</gene>
<evidence type="ECO:0000256" key="6">
    <source>
        <dbReference type="PROSITE-ProRule" id="PRU01091"/>
    </source>
</evidence>
<dbReference type="SMART" id="SM00862">
    <property type="entry name" value="Trans_reg_C"/>
    <property type="match status" value="1"/>
</dbReference>
<dbReference type="PANTHER" id="PTHR48111">
    <property type="entry name" value="REGULATOR OF RPOS"/>
    <property type="match status" value="1"/>
</dbReference>
<dbReference type="Gene3D" id="1.10.10.10">
    <property type="entry name" value="Winged helix-like DNA-binding domain superfamily/Winged helix DNA-binding domain"/>
    <property type="match status" value="1"/>
</dbReference>
<dbReference type="Proteomes" id="UP001169760">
    <property type="component" value="Unassembled WGS sequence"/>
</dbReference>
<keyword evidence="2" id="KW-0902">Two-component regulatory system</keyword>
<name>A0AAW7XB29_9GAMM</name>
<dbReference type="GO" id="GO:0000156">
    <property type="term" value="F:phosphorelay response regulator activity"/>
    <property type="evidence" value="ECO:0007669"/>
    <property type="project" value="TreeGrafter"/>
</dbReference>
<protein>
    <submittedName>
        <fullName evidence="8">Winged helix-turn-helix domain-containing protein</fullName>
    </submittedName>
</protein>
<keyword evidence="3" id="KW-0805">Transcription regulation</keyword>
<evidence type="ECO:0000256" key="4">
    <source>
        <dbReference type="ARBA" id="ARBA00023125"/>
    </source>
</evidence>
<dbReference type="SUPFAM" id="SSF46894">
    <property type="entry name" value="C-terminal effector domain of the bipartite response regulators"/>
    <property type="match status" value="1"/>
</dbReference>
<evidence type="ECO:0000256" key="5">
    <source>
        <dbReference type="ARBA" id="ARBA00023163"/>
    </source>
</evidence>
<dbReference type="CDD" id="cd00383">
    <property type="entry name" value="trans_reg_C"/>
    <property type="match status" value="1"/>
</dbReference>
<evidence type="ECO:0000313" key="9">
    <source>
        <dbReference type="Proteomes" id="UP001169760"/>
    </source>
</evidence>
<evidence type="ECO:0000256" key="2">
    <source>
        <dbReference type="ARBA" id="ARBA00023012"/>
    </source>
</evidence>
<keyword evidence="1" id="KW-0597">Phosphoprotein</keyword>
<evidence type="ECO:0000259" key="7">
    <source>
        <dbReference type="PROSITE" id="PS51755"/>
    </source>
</evidence>
<dbReference type="Pfam" id="PF00486">
    <property type="entry name" value="Trans_reg_C"/>
    <property type="match status" value="1"/>
</dbReference>
<dbReference type="InterPro" id="IPR039420">
    <property type="entry name" value="WalR-like"/>
</dbReference>
<organism evidence="8 9">
    <name type="scientific">Saccharophagus degradans</name>
    <dbReference type="NCBI Taxonomy" id="86304"/>
    <lineage>
        <taxon>Bacteria</taxon>
        <taxon>Pseudomonadati</taxon>
        <taxon>Pseudomonadota</taxon>
        <taxon>Gammaproteobacteria</taxon>
        <taxon>Cellvibrionales</taxon>
        <taxon>Cellvibrionaceae</taxon>
        <taxon>Saccharophagus</taxon>
    </lineage>
</organism>
<feature type="domain" description="OmpR/PhoB-type" evidence="7">
    <location>
        <begin position="101"/>
        <end position="214"/>
    </location>
</feature>
<proteinExistence type="predicted"/>
<comment type="caution">
    <text evidence="8">The sequence shown here is derived from an EMBL/GenBank/DDBJ whole genome shotgun (WGS) entry which is preliminary data.</text>
</comment>
<feature type="DNA-binding region" description="OmpR/PhoB-type" evidence="6">
    <location>
        <begin position="101"/>
        <end position="214"/>
    </location>
</feature>
<dbReference type="AlphaFoldDB" id="A0AAW7XB29"/>
<keyword evidence="5" id="KW-0804">Transcription</keyword>
<dbReference type="InterPro" id="IPR016032">
    <property type="entry name" value="Sig_transdc_resp-reg_C-effctor"/>
</dbReference>
<sequence>MHSKPTVLIAAPSLATCLQLERAFKQSNYHVVTTHHETELSKQIQHGAQRACAFILHYQYYQNLAQPLRHSQPLLLLVDSASAELIDTLPNPTSDFVLSQAAPIEIVTRLEILLRRRRQAAPSNLAQPNSPITASYQALALTGAEHALLELLAQHPNTVLSKEYLCSHGLQRTYTPGERSIDVHISRIRQKLTDALGQPSPIKSVRNRGYIYSPQHGPINKPTHK</sequence>
<evidence type="ECO:0000256" key="1">
    <source>
        <dbReference type="ARBA" id="ARBA00022553"/>
    </source>
</evidence>
<dbReference type="GO" id="GO:0000976">
    <property type="term" value="F:transcription cis-regulatory region binding"/>
    <property type="evidence" value="ECO:0007669"/>
    <property type="project" value="TreeGrafter"/>
</dbReference>
<reference evidence="8" key="1">
    <citation type="submission" date="2023-07" db="EMBL/GenBank/DDBJ databases">
        <title>Genome content predicts the carbon catabolic preferences of heterotrophic bacteria.</title>
        <authorList>
            <person name="Gralka M."/>
        </authorList>
    </citation>
    <scope>NUCLEOTIDE SEQUENCE</scope>
    <source>
        <strain evidence="8">I3M17_2</strain>
    </source>
</reference>
<dbReference type="InterPro" id="IPR036388">
    <property type="entry name" value="WH-like_DNA-bd_sf"/>
</dbReference>
<evidence type="ECO:0000313" key="8">
    <source>
        <dbReference type="EMBL" id="MDO6424644.1"/>
    </source>
</evidence>
<dbReference type="GO" id="GO:0005829">
    <property type="term" value="C:cytosol"/>
    <property type="evidence" value="ECO:0007669"/>
    <property type="project" value="TreeGrafter"/>
</dbReference>
<keyword evidence="4 6" id="KW-0238">DNA-binding</keyword>
<dbReference type="RefSeq" id="WP_303493868.1">
    <property type="nucleotide sequence ID" value="NZ_JAUOPB010000016.1"/>
</dbReference>
<dbReference type="GO" id="GO:0006355">
    <property type="term" value="P:regulation of DNA-templated transcription"/>
    <property type="evidence" value="ECO:0007669"/>
    <property type="project" value="InterPro"/>
</dbReference>
<accession>A0AAW7XB29</accession>